<feature type="region of interest" description="Disordered" evidence="1">
    <location>
        <begin position="1"/>
        <end position="67"/>
    </location>
</feature>
<feature type="compositionally biased region" description="Acidic residues" evidence="1">
    <location>
        <begin position="433"/>
        <end position="442"/>
    </location>
</feature>
<sequence length="774" mass="84131">MKLLGGILSKSSSNNHSTNSSSSSSSNTNSTTTLAVSSNSLTLSSGTTTSSGNSSSLNQSVSSLGTNSSISTTAIQRSRKEQFLLASGEFCNHSSASSSAVFSSPSSADPSSTSSSKKKSAKKTKQQKQTGLSTQISAANTTTLSSLSASQNFSSPIPTHSSSFTPKKQANTIQKDFFQQSSLTSPLASSVGSTNNSASRDLAQANSEEFLNSLSFAFPQIEYEEVMKKIQQQQQQQQQVSQRNHATAPKPEGADDNNITAENIDATSEGYDFEYVNKEEEAKRNKKNAKSSKSSSSSSQKRTAEPSNSSTINYEKNNNTSTKTPLKQKVSSDTPSSKSKNSKNSGGNAVSTLEQGSFALSSEPVSVIPSKSRISLRPSTSSRQVGKKNKSLLRSSVSKSFSNFVSKSSTGNSSDQVISVVMDSSPTFNEQGTDSEDDDDGDDKDHCHTSKSSSRQDIMMNITAMNCHHHDDSEEDAEHGQDSISSPTTPNKKRKANADFTDSPASSKKKKEDSLMDSVIKKVMEFSIPNTPPHLEEESPAQSTALTISPSLSYNSDSTCGEQVLDVCSTSPHDDTSYDTNLLSSVSDSSTKGIDIKEVNQRISSLVTVIEKRNEQIAQRDALIMQLSKENKDLKKFKNMIEKLEDVGVVFYMKASELCCNGLMARDDKSKDSMEVVASSVQQGMRYMRASAEFGNVDAMFEYAELMLRYSKNKKSEAKEYLKKASDLGHKKAAVFLKSLENKEEQIKYEKSIEHDHLFLYGNETKNNQSKKRR</sequence>
<dbReference type="Proteomes" id="UP000444721">
    <property type="component" value="Unassembled WGS sequence"/>
</dbReference>
<feature type="compositionally biased region" description="Polar residues" evidence="1">
    <location>
        <begin position="410"/>
        <end position="432"/>
    </location>
</feature>
<feature type="region of interest" description="Disordered" evidence="1">
    <location>
        <begin position="229"/>
        <end position="458"/>
    </location>
</feature>
<dbReference type="VEuPathDB" id="AmoebaDB:NfTy_088210"/>
<comment type="caution">
    <text evidence="2">The sequence shown here is derived from an EMBL/GenBank/DDBJ whole genome shotgun (WGS) entry which is preliminary data.</text>
</comment>
<dbReference type="OrthoDB" id="10463575at2759"/>
<feature type="compositionally biased region" description="Polar residues" evidence="1">
    <location>
        <begin position="305"/>
        <end position="335"/>
    </location>
</feature>
<protein>
    <submittedName>
        <fullName evidence="2">Uncharacterized protein</fullName>
    </submittedName>
</protein>
<dbReference type="Gene3D" id="1.25.40.10">
    <property type="entry name" value="Tetratricopeptide repeat domain"/>
    <property type="match status" value="1"/>
</dbReference>
<feature type="compositionally biased region" description="Low complexity" evidence="1">
    <location>
        <begin position="99"/>
        <end position="115"/>
    </location>
</feature>
<dbReference type="AlphaFoldDB" id="A0A6A5BDV0"/>
<dbReference type="OMA" id="MFEYAEL"/>
<evidence type="ECO:0000256" key="1">
    <source>
        <dbReference type="SAM" id="MobiDB-lite"/>
    </source>
</evidence>
<feature type="compositionally biased region" description="Low complexity" evidence="1">
    <location>
        <begin position="336"/>
        <end position="348"/>
    </location>
</feature>
<feature type="compositionally biased region" description="Polar residues" evidence="1">
    <location>
        <begin position="349"/>
        <end position="364"/>
    </location>
</feature>
<gene>
    <name evidence="2" type="ORF">FDP41_009804</name>
</gene>
<feature type="compositionally biased region" description="Basic residues" evidence="1">
    <location>
        <begin position="116"/>
        <end position="126"/>
    </location>
</feature>
<feature type="region of interest" description="Disordered" evidence="1">
    <location>
        <begin position="99"/>
        <end position="136"/>
    </location>
</feature>
<dbReference type="VEuPathDB" id="AmoebaDB:FDP41_009804"/>
<keyword evidence="3" id="KW-1185">Reference proteome</keyword>
<dbReference type="SUPFAM" id="SSF81901">
    <property type="entry name" value="HCP-like"/>
    <property type="match status" value="1"/>
</dbReference>
<name>A0A6A5BDV0_NAEFO</name>
<proteinExistence type="predicted"/>
<feature type="compositionally biased region" description="Low complexity" evidence="1">
    <location>
        <begin position="1"/>
        <end position="66"/>
    </location>
</feature>
<dbReference type="EMBL" id="VFQX01000072">
    <property type="protein sequence ID" value="KAF0972108.1"/>
    <property type="molecule type" value="Genomic_DNA"/>
</dbReference>
<evidence type="ECO:0000313" key="3">
    <source>
        <dbReference type="Proteomes" id="UP000444721"/>
    </source>
</evidence>
<dbReference type="RefSeq" id="XP_044556823.1">
    <property type="nucleotide sequence ID" value="XM_044713802.1"/>
</dbReference>
<dbReference type="VEuPathDB" id="AmoebaDB:NF0097940"/>
<dbReference type="InterPro" id="IPR011990">
    <property type="entry name" value="TPR-like_helical_dom_sf"/>
</dbReference>
<feature type="compositionally biased region" description="Low complexity" evidence="1">
    <location>
        <begin position="291"/>
        <end position="301"/>
    </location>
</feature>
<evidence type="ECO:0000313" key="2">
    <source>
        <dbReference type="EMBL" id="KAF0972108.1"/>
    </source>
</evidence>
<dbReference type="GeneID" id="68117019"/>
<feature type="compositionally biased region" description="Low complexity" evidence="1">
    <location>
        <begin position="127"/>
        <end position="136"/>
    </location>
</feature>
<reference evidence="2 3" key="1">
    <citation type="journal article" date="2019" name="Sci. Rep.">
        <title>Nanopore sequencing improves the draft genome of the human pathogenic amoeba Naegleria fowleri.</title>
        <authorList>
            <person name="Liechti N."/>
            <person name="Schurch N."/>
            <person name="Bruggmann R."/>
            <person name="Wittwer M."/>
        </authorList>
    </citation>
    <scope>NUCLEOTIDE SEQUENCE [LARGE SCALE GENOMIC DNA]</scope>
    <source>
        <strain evidence="2 3">ATCC 30894</strain>
    </source>
</reference>
<accession>A0A6A5BDV0</accession>
<feature type="region of interest" description="Disordered" evidence="1">
    <location>
        <begin position="471"/>
        <end position="515"/>
    </location>
</feature>
<organism evidence="2 3">
    <name type="scientific">Naegleria fowleri</name>
    <name type="common">Brain eating amoeba</name>
    <dbReference type="NCBI Taxonomy" id="5763"/>
    <lineage>
        <taxon>Eukaryota</taxon>
        <taxon>Discoba</taxon>
        <taxon>Heterolobosea</taxon>
        <taxon>Tetramitia</taxon>
        <taxon>Eutetramitia</taxon>
        <taxon>Vahlkampfiidae</taxon>
        <taxon>Naegleria</taxon>
    </lineage>
</organism>
<feature type="compositionally biased region" description="Low complexity" evidence="1">
    <location>
        <begin position="392"/>
        <end position="409"/>
    </location>
</feature>